<dbReference type="OrthoDB" id="2288066at2759"/>
<name>A0A068SIZ8_9FUNG</name>
<evidence type="ECO:0000313" key="2">
    <source>
        <dbReference type="EMBL" id="CDH61461.1"/>
    </source>
</evidence>
<comment type="caution">
    <text evidence="2">The sequence shown here is derived from an EMBL/GenBank/DDBJ whole genome shotgun (WGS) entry which is preliminary data.</text>
</comment>
<feature type="region of interest" description="Disordered" evidence="1">
    <location>
        <begin position="1"/>
        <end position="84"/>
    </location>
</feature>
<keyword evidence="3" id="KW-1185">Reference proteome</keyword>
<reference evidence="2" key="1">
    <citation type="submission" date="2013-08" db="EMBL/GenBank/DDBJ databases">
        <title>Gene expansion shapes genome architecture in the human pathogen Lichtheimia corymbifera: an evolutionary genomics analysis in the ancient terrestrial Mucorales (Mucoromycotina).</title>
        <authorList>
            <person name="Schwartze V.U."/>
            <person name="Winter S."/>
            <person name="Shelest E."/>
            <person name="Marcet-Houben M."/>
            <person name="Horn F."/>
            <person name="Wehner S."/>
            <person name="Hoffmann K."/>
            <person name="Riege K."/>
            <person name="Sammeth M."/>
            <person name="Nowrousian M."/>
            <person name="Valiante V."/>
            <person name="Linde J."/>
            <person name="Jacobsen I.D."/>
            <person name="Marz M."/>
            <person name="Brakhage A.A."/>
            <person name="Gabaldon T."/>
            <person name="Bocker S."/>
            <person name="Voigt K."/>
        </authorList>
    </citation>
    <scope>NUCLEOTIDE SEQUENCE [LARGE SCALE GENOMIC DNA]</scope>
    <source>
        <strain evidence="2">FSU 9682</strain>
    </source>
</reference>
<feature type="compositionally biased region" description="Low complexity" evidence="1">
    <location>
        <begin position="48"/>
        <end position="76"/>
    </location>
</feature>
<sequence>MAPKAIKNVPENTQDPPTETQSGASPMEGVTSTSQGETPSNPSPTLVQAPPAQAQDSAPQDLPAPSASSISNVSSSDYPVDEEEKLRQALADASAVRFLQDDATPEVRLSSS</sequence>
<dbReference type="EMBL" id="CBTN010000198">
    <property type="protein sequence ID" value="CDH61461.1"/>
    <property type="molecule type" value="Genomic_DNA"/>
</dbReference>
<evidence type="ECO:0000313" key="3">
    <source>
        <dbReference type="Proteomes" id="UP000027586"/>
    </source>
</evidence>
<feature type="compositionally biased region" description="Polar residues" evidence="1">
    <location>
        <begin position="10"/>
        <end position="46"/>
    </location>
</feature>
<organism evidence="2 3">
    <name type="scientific">Lichtheimia corymbifera JMRC:FSU:9682</name>
    <dbReference type="NCBI Taxonomy" id="1263082"/>
    <lineage>
        <taxon>Eukaryota</taxon>
        <taxon>Fungi</taxon>
        <taxon>Fungi incertae sedis</taxon>
        <taxon>Mucoromycota</taxon>
        <taxon>Mucoromycotina</taxon>
        <taxon>Mucoromycetes</taxon>
        <taxon>Mucorales</taxon>
        <taxon>Lichtheimiaceae</taxon>
        <taxon>Lichtheimia</taxon>
    </lineage>
</organism>
<gene>
    <name evidence="2" type="ORF">LCOR_12236.1</name>
</gene>
<accession>A0A068SIZ8</accession>
<dbReference type="VEuPathDB" id="FungiDB:LCOR_12236.1"/>
<dbReference type="AlphaFoldDB" id="A0A068SIZ8"/>
<proteinExistence type="predicted"/>
<evidence type="ECO:0000256" key="1">
    <source>
        <dbReference type="SAM" id="MobiDB-lite"/>
    </source>
</evidence>
<dbReference type="Proteomes" id="UP000027586">
    <property type="component" value="Unassembled WGS sequence"/>
</dbReference>
<protein>
    <submittedName>
        <fullName evidence="2">Uncharacterized protein</fullName>
    </submittedName>
</protein>